<organism evidence="2 3">
    <name type="scientific">Caballeronia udeis</name>
    <dbReference type="NCBI Taxonomy" id="1232866"/>
    <lineage>
        <taxon>Bacteria</taxon>
        <taxon>Pseudomonadati</taxon>
        <taxon>Pseudomonadota</taxon>
        <taxon>Betaproteobacteria</taxon>
        <taxon>Burkholderiales</taxon>
        <taxon>Burkholderiaceae</taxon>
        <taxon>Caballeronia</taxon>
    </lineage>
</organism>
<sequence>MSNNAPAEVVAVHDAEQFNCALDKPDSCAIAPAKQHRTAVGLPSDSDRHYTLAELKACGFDALAATIVHHVAYNTKRHKCAKAYTSSYWMEFFGGCSKQQARTAVKNALAAKIDGVPLLQISHGYFAKVWSPHYLYVGPGVDFNTPWHADINTPSTEGNQQKVTKVKKDLEDSTAQKTGSAEPSKVQQAETGKGKSKAKPTPDAVVKPLKFSPKAGEFLHMAFRTLQQQYDMPFPELGSLLHVRDCASAEAIGWALQQLDWNEQRFAKWITTEGNWHEFDALVQPLSEPNPVVRYLKIGYLRAHLAEAFALYQQHLDVQKAKYTSSQQIKLNAIAPQAMKLPIPLYEENPSLVAAMFGHADYWHEQQTDGLLGGKTLAQYLASWQWITPAMLEWLDNEAVRERVEELLAVHDTAAA</sequence>
<dbReference type="AlphaFoldDB" id="A0A158IGE5"/>
<feature type="region of interest" description="Disordered" evidence="1">
    <location>
        <begin position="152"/>
        <end position="205"/>
    </location>
</feature>
<dbReference type="OrthoDB" id="9959541at2"/>
<feature type="compositionally biased region" description="Polar residues" evidence="1">
    <location>
        <begin position="152"/>
        <end position="163"/>
    </location>
</feature>
<evidence type="ECO:0000313" key="3">
    <source>
        <dbReference type="Proteomes" id="UP000054683"/>
    </source>
</evidence>
<reference evidence="2 3" key="1">
    <citation type="submission" date="2016-01" db="EMBL/GenBank/DDBJ databases">
        <authorList>
            <person name="Oliw E.H."/>
        </authorList>
    </citation>
    <scope>NUCLEOTIDE SEQUENCE [LARGE SCALE GENOMIC DNA]</scope>
    <source>
        <strain evidence="2">LMG 27134</strain>
    </source>
</reference>
<evidence type="ECO:0000256" key="1">
    <source>
        <dbReference type="SAM" id="MobiDB-lite"/>
    </source>
</evidence>
<dbReference type="EMBL" id="FCOK02000050">
    <property type="protein sequence ID" value="SAL55616.1"/>
    <property type="molecule type" value="Genomic_DNA"/>
</dbReference>
<dbReference type="RefSeq" id="WP_062090283.1">
    <property type="nucleotide sequence ID" value="NZ_FCOK02000050.1"/>
</dbReference>
<accession>A0A158IGE5</accession>
<feature type="compositionally biased region" description="Polar residues" evidence="1">
    <location>
        <begin position="173"/>
        <end position="190"/>
    </location>
</feature>
<evidence type="ECO:0000313" key="2">
    <source>
        <dbReference type="EMBL" id="SAL55616.1"/>
    </source>
</evidence>
<protein>
    <submittedName>
        <fullName evidence="2">Uncharacterized protein</fullName>
    </submittedName>
</protein>
<proteinExistence type="predicted"/>
<name>A0A158IGE5_9BURK</name>
<dbReference type="Proteomes" id="UP000054683">
    <property type="component" value="Unassembled WGS sequence"/>
</dbReference>
<gene>
    <name evidence="2" type="ORF">AWB69_05968</name>
</gene>